<name>A0A1H3A4P8_9FLAO</name>
<accession>A0A1H3A4P8</accession>
<dbReference type="Gene3D" id="3.40.630.10">
    <property type="entry name" value="Zn peptidases"/>
    <property type="match status" value="1"/>
</dbReference>
<dbReference type="OrthoDB" id="9767214at2"/>
<dbReference type="Pfam" id="PF00246">
    <property type="entry name" value="Peptidase_M14"/>
    <property type="match status" value="1"/>
</dbReference>
<reference evidence="4" key="1">
    <citation type="submission" date="2016-10" db="EMBL/GenBank/DDBJ databases">
        <authorList>
            <person name="Varghese N."/>
            <person name="Submissions S."/>
        </authorList>
    </citation>
    <scope>NUCLEOTIDE SEQUENCE [LARGE SCALE GENOMIC DNA]</scope>
    <source>
        <strain evidence="4">DSM 15718</strain>
    </source>
</reference>
<dbReference type="GO" id="GO:0006508">
    <property type="term" value="P:proteolysis"/>
    <property type="evidence" value="ECO:0007669"/>
    <property type="project" value="InterPro"/>
</dbReference>
<dbReference type="EMBL" id="FNMV01000008">
    <property type="protein sequence ID" value="SDX23909.1"/>
    <property type="molecule type" value="Genomic_DNA"/>
</dbReference>
<feature type="signal peptide" evidence="1">
    <location>
        <begin position="1"/>
        <end position="17"/>
    </location>
</feature>
<organism evidence="3 4">
    <name type="scientific">Flavobacterium degerlachei</name>
    <dbReference type="NCBI Taxonomy" id="229203"/>
    <lineage>
        <taxon>Bacteria</taxon>
        <taxon>Pseudomonadati</taxon>
        <taxon>Bacteroidota</taxon>
        <taxon>Flavobacteriia</taxon>
        <taxon>Flavobacteriales</taxon>
        <taxon>Flavobacteriaceae</taxon>
        <taxon>Flavobacterium</taxon>
    </lineage>
</organism>
<dbReference type="GO" id="GO:0004181">
    <property type="term" value="F:metallocarboxypeptidase activity"/>
    <property type="evidence" value="ECO:0007669"/>
    <property type="project" value="InterPro"/>
</dbReference>
<dbReference type="SUPFAM" id="SSF53187">
    <property type="entry name" value="Zn-dependent exopeptidases"/>
    <property type="match status" value="1"/>
</dbReference>
<evidence type="ECO:0000313" key="4">
    <source>
        <dbReference type="Proteomes" id="UP000198569"/>
    </source>
</evidence>
<dbReference type="STRING" id="229203.SAMN05444338_108102"/>
<keyword evidence="1" id="KW-0732">Signal</keyword>
<keyword evidence="3" id="KW-0378">Hydrolase</keyword>
<dbReference type="RefSeq" id="WP_091432309.1">
    <property type="nucleotide sequence ID" value="NZ_FNMV01000008.1"/>
</dbReference>
<feature type="chain" id="PRO_5011770867" evidence="1">
    <location>
        <begin position="18"/>
        <end position="574"/>
    </location>
</feature>
<dbReference type="AlphaFoldDB" id="A0A1H3A4P8"/>
<protein>
    <submittedName>
        <fullName evidence="3">Zinc carboxypeptidase</fullName>
    </submittedName>
</protein>
<evidence type="ECO:0000313" key="3">
    <source>
        <dbReference type="EMBL" id="SDX23909.1"/>
    </source>
</evidence>
<dbReference type="CDD" id="cd06241">
    <property type="entry name" value="M14-like"/>
    <property type="match status" value="1"/>
</dbReference>
<keyword evidence="3" id="KW-0121">Carboxypeptidase</keyword>
<feature type="domain" description="Peptidase M14" evidence="2">
    <location>
        <begin position="43"/>
        <end position="173"/>
    </location>
</feature>
<dbReference type="InterPro" id="IPR000834">
    <property type="entry name" value="Peptidase_M14"/>
</dbReference>
<evidence type="ECO:0000256" key="1">
    <source>
        <dbReference type="SAM" id="SignalP"/>
    </source>
</evidence>
<keyword evidence="3" id="KW-0645">Protease</keyword>
<proteinExistence type="predicted"/>
<gene>
    <name evidence="3" type="ORF">SAMN05444338_108102</name>
</gene>
<keyword evidence="4" id="KW-1185">Reference proteome</keyword>
<sequence>MRSFTIALLLFSTLIFAQKDTNYNTIFEKGNGNQSATYQETIAYYSLLSKDFPSIKIQEMGLTDSGEQLHLVLFDPDKNFNTQQKNKAVLLINNGIHPGEPDGIDATMQLFRDLALAKVKIPKNTIIATIPVYNIGGALNRNSTTRANQDGPEHYGFRGNARNYDLNRDFIKADTRNTKSFYAIFQQLNPDVFIDNHVSNGADYQYKITYIMTQQNQLGNVLGTYLDTKMMPAIVDGLRLKNIESTPYVNAFSETPDNGFAQFFDSPRYSTGYTSLFNTIGFVVETHMLKKYADRVKATYEYMLATMDYTDANFKKIKELRLQNELQYAPKNSYTIKWEIDTTKVTPFSFLGFEAGHKPSEATTGNRLYYDRTKPFKKDIAYLKEYKSVKEITIPEAYIIPKAFWNVIDLLKSNNLNYSQLKKDTLIEVESYKINDYKTGGSAFEGHYIHRDTKVSVNKTKVAFAKGDYVFPTTQKGVKYLLETLEPQGVDSFFNWNFFDTMLQQKEGYSEYVFEDTAAQLLKDSPKLRSELERKKTTDTAFAKSPEAQLDWIYKNSVYYEKAHLQYPVYRLMQ</sequence>
<evidence type="ECO:0000259" key="2">
    <source>
        <dbReference type="Pfam" id="PF00246"/>
    </source>
</evidence>
<dbReference type="GO" id="GO:0008270">
    <property type="term" value="F:zinc ion binding"/>
    <property type="evidence" value="ECO:0007669"/>
    <property type="project" value="InterPro"/>
</dbReference>
<dbReference type="Proteomes" id="UP000198569">
    <property type="component" value="Unassembled WGS sequence"/>
</dbReference>